<gene>
    <name evidence="1" type="ORF">MM171B03352_0003</name>
</gene>
<accession>A0A6M3X6T8</accession>
<evidence type="ECO:0000313" key="1">
    <source>
        <dbReference type="EMBL" id="QJH93187.1"/>
    </source>
</evidence>
<dbReference type="EMBL" id="MT143954">
    <property type="protein sequence ID" value="QJH93187.1"/>
    <property type="molecule type" value="Genomic_DNA"/>
</dbReference>
<organism evidence="1">
    <name type="scientific">viral metagenome</name>
    <dbReference type="NCBI Taxonomy" id="1070528"/>
    <lineage>
        <taxon>unclassified sequences</taxon>
        <taxon>metagenomes</taxon>
        <taxon>organismal metagenomes</taxon>
    </lineage>
</organism>
<protein>
    <submittedName>
        <fullName evidence="1">Uncharacterized protein</fullName>
    </submittedName>
</protein>
<reference evidence="1" key="1">
    <citation type="submission" date="2020-03" db="EMBL/GenBank/DDBJ databases">
        <title>The deep terrestrial virosphere.</title>
        <authorList>
            <person name="Holmfeldt K."/>
            <person name="Nilsson E."/>
            <person name="Simone D."/>
            <person name="Lopez-Fernandez M."/>
            <person name="Wu X."/>
            <person name="de Brujin I."/>
            <person name="Lundin D."/>
            <person name="Andersson A."/>
            <person name="Bertilsson S."/>
            <person name="Dopson M."/>
        </authorList>
    </citation>
    <scope>NUCLEOTIDE SEQUENCE</scope>
    <source>
        <strain evidence="1">MM171B03352</strain>
    </source>
</reference>
<proteinExistence type="predicted"/>
<name>A0A6M3X6T8_9ZZZZ</name>
<dbReference type="AlphaFoldDB" id="A0A6M3X6T8"/>
<sequence length="79" mass="9051">MNNSLEQTKIEFCFDWYDKTLSEWTGGDWSDFSYWIKHGPRDRVNAYLSGGITTTKITADYIIGKNFTENNGSDGSVKK</sequence>